<organism evidence="2">
    <name type="scientific">marine metagenome</name>
    <dbReference type="NCBI Taxonomy" id="408172"/>
    <lineage>
        <taxon>unclassified sequences</taxon>
        <taxon>metagenomes</taxon>
        <taxon>ecological metagenomes</taxon>
    </lineage>
</organism>
<protein>
    <recommendedName>
        <fullName evidence="1">Thioredoxin domain-containing protein</fullName>
    </recommendedName>
</protein>
<name>A0A382IM85_9ZZZZ</name>
<evidence type="ECO:0000313" key="2">
    <source>
        <dbReference type="EMBL" id="SVC00327.1"/>
    </source>
</evidence>
<evidence type="ECO:0000259" key="1">
    <source>
        <dbReference type="PROSITE" id="PS51352"/>
    </source>
</evidence>
<dbReference type="InterPro" id="IPR036249">
    <property type="entry name" value="Thioredoxin-like_sf"/>
</dbReference>
<dbReference type="Gene3D" id="3.40.30.10">
    <property type="entry name" value="Glutaredoxin"/>
    <property type="match status" value="1"/>
</dbReference>
<accession>A0A382IM85</accession>
<proteinExistence type="predicted"/>
<dbReference type="PROSITE" id="PS51352">
    <property type="entry name" value="THIOREDOXIN_2"/>
    <property type="match status" value="1"/>
</dbReference>
<dbReference type="GO" id="GO:0015035">
    <property type="term" value="F:protein-disulfide reductase activity"/>
    <property type="evidence" value="ECO:0007669"/>
    <property type="project" value="TreeGrafter"/>
</dbReference>
<dbReference type="Pfam" id="PF00085">
    <property type="entry name" value="Thioredoxin"/>
    <property type="match status" value="1"/>
</dbReference>
<gene>
    <name evidence="2" type="ORF">METZ01_LOCUS253181</name>
</gene>
<dbReference type="EMBL" id="UINC01068051">
    <property type="protein sequence ID" value="SVC00327.1"/>
    <property type="molecule type" value="Genomic_DNA"/>
</dbReference>
<sequence length="114" mass="12989">MVRWLNDYGFSEQVLEGEGYNGVAFLDHFSIPCDHFRPELEALASQFEGKISFYQVDVVESPSLTEYMAVQATPTLILFQEGQEVIRYEGAYSREALQEKIQEAMRTAGQNRAT</sequence>
<dbReference type="CDD" id="cd02947">
    <property type="entry name" value="TRX_family"/>
    <property type="match status" value="1"/>
</dbReference>
<feature type="domain" description="Thioredoxin" evidence="1">
    <location>
        <begin position="1"/>
        <end position="106"/>
    </location>
</feature>
<dbReference type="InterPro" id="IPR013766">
    <property type="entry name" value="Thioredoxin_domain"/>
</dbReference>
<dbReference type="SUPFAM" id="SSF52833">
    <property type="entry name" value="Thioredoxin-like"/>
    <property type="match status" value="1"/>
</dbReference>
<dbReference type="GO" id="GO:0005737">
    <property type="term" value="C:cytoplasm"/>
    <property type="evidence" value="ECO:0007669"/>
    <property type="project" value="TreeGrafter"/>
</dbReference>
<reference evidence="2" key="1">
    <citation type="submission" date="2018-05" db="EMBL/GenBank/DDBJ databases">
        <authorList>
            <person name="Lanie J.A."/>
            <person name="Ng W.-L."/>
            <person name="Kazmierczak K.M."/>
            <person name="Andrzejewski T.M."/>
            <person name="Davidsen T.M."/>
            <person name="Wayne K.J."/>
            <person name="Tettelin H."/>
            <person name="Glass J.I."/>
            <person name="Rusch D."/>
            <person name="Podicherti R."/>
            <person name="Tsui H.-C.T."/>
            <person name="Winkler M.E."/>
        </authorList>
    </citation>
    <scope>NUCLEOTIDE SEQUENCE</scope>
</reference>
<dbReference type="PANTHER" id="PTHR45663:SF11">
    <property type="entry name" value="GEO12009P1"/>
    <property type="match status" value="1"/>
</dbReference>
<dbReference type="PANTHER" id="PTHR45663">
    <property type="entry name" value="GEO12009P1"/>
    <property type="match status" value="1"/>
</dbReference>
<dbReference type="AlphaFoldDB" id="A0A382IM85"/>